<dbReference type="PANTHER" id="PTHR35046">
    <property type="entry name" value="ZINC KNUCKLE (CCHC-TYPE) FAMILY PROTEIN"/>
    <property type="match status" value="1"/>
</dbReference>
<evidence type="ECO:0000256" key="6">
    <source>
        <dbReference type="ARBA" id="ARBA00022918"/>
    </source>
</evidence>
<reference evidence="9 10" key="1">
    <citation type="submission" date="2024-01" db="EMBL/GenBank/DDBJ databases">
        <title>Genome assemblies of Stephania.</title>
        <authorList>
            <person name="Yang L."/>
        </authorList>
    </citation>
    <scope>NUCLEOTIDE SEQUENCE [LARGE SCALE GENOMIC DNA]</scope>
    <source>
        <strain evidence="9">QJT</strain>
        <tissue evidence="9">Leaf</tissue>
    </source>
</reference>
<dbReference type="SUPFAM" id="SSF56672">
    <property type="entry name" value="DNA/RNA polymerases"/>
    <property type="match status" value="1"/>
</dbReference>
<organism evidence="9 10">
    <name type="scientific">Stephania japonica</name>
    <dbReference type="NCBI Taxonomy" id="461633"/>
    <lineage>
        <taxon>Eukaryota</taxon>
        <taxon>Viridiplantae</taxon>
        <taxon>Streptophyta</taxon>
        <taxon>Embryophyta</taxon>
        <taxon>Tracheophyta</taxon>
        <taxon>Spermatophyta</taxon>
        <taxon>Magnoliopsida</taxon>
        <taxon>Ranunculales</taxon>
        <taxon>Menispermaceae</taxon>
        <taxon>Menispermoideae</taxon>
        <taxon>Cissampelideae</taxon>
        <taxon>Stephania</taxon>
    </lineage>
</organism>
<sequence length="112" mass="12921">MGHRRHDTTEHGFDKEKPYLQSKQGVSEPLHNKPIGASATGIGAVLLKDGCPIEFFSEKLNSARQRWTTYEQELYSIIRALKHWEHYPVHKELVLLSDHQALKFVNSQKNLN</sequence>
<dbReference type="GO" id="GO:0016787">
    <property type="term" value="F:hydrolase activity"/>
    <property type="evidence" value="ECO:0007669"/>
    <property type="project" value="UniProtKB-KW"/>
</dbReference>
<evidence type="ECO:0000256" key="5">
    <source>
        <dbReference type="ARBA" id="ARBA00022801"/>
    </source>
</evidence>
<keyword evidence="4" id="KW-0255">Endonuclease</keyword>
<name>A0AAP0EL91_9MAGN</name>
<gene>
    <name evidence="9" type="ORF">Sjap_023981</name>
</gene>
<dbReference type="InterPro" id="IPR041373">
    <property type="entry name" value="RT_RNaseH"/>
</dbReference>
<evidence type="ECO:0000259" key="8">
    <source>
        <dbReference type="Pfam" id="PF17917"/>
    </source>
</evidence>
<keyword evidence="2" id="KW-0548">Nucleotidyltransferase</keyword>
<evidence type="ECO:0000256" key="4">
    <source>
        <dbReference type="ARBA" id="ARBA00022759"/>
    </source>
</evidence>
<comment type="caution">
    <text evidence="9">The sequence shown here is derived from an EMBL/GenBank/DDBJ whole genome shotgun (WGS) entry which is preliminary data.</text>
</comment>
<keyword evidence="10" id="KW-1185">Reference proteome</keyword>
<dbReference type="AlphaFoldDB" id="A0AAP0EL91"/>
<keyword evidence="5" id="KW-0378">Hydrolase</keyword>
<evidence type="ECO:0000256" key="7">
    <source>
        <dbReference type="SAM" id="MobiDB-lite"/>
    </source>
</evidence>
<keyword evidence="1" id="KW-0808">Transferase</keyword>
<feature type="region of interest" description="Disordered" evidence="7">
    <location>
        <begin position="1"/>
        <end position="32"/>
    </location>
</feature>
<evidence type="ECO:0000256" key="1">
    <source>
        <dbReference type="ARBA" id="ARBA00022679"/>
    </source>
</evidence>
<dbReference type="GO" id="GO:0004519">
    <property type="term" value="F:endonuclease activity"/>
    <property type="evidence" value="ECO:0007669"/>
    <property type="project" value="UniProtKB-KW"/>
</dbReference>
<evidence type="ECO:0000313" key="9">
    <source>
        <dbReference type="EMBL" id="KAK9090804.1"/>
    </source>
</evidence>
<dbReference type="GO" id="GO:0003964">
    <property type="term" value="F:RNA-directed DNA polymerase activity"/>
    <property type="evidence" value="ECO:0007669"/>
    <property type="project" value="UniProtKB-KW"/>
</dbReference>
<feature type="compositionally biased region" description="Basic and acidic residues" evidence="7">
    <location>
        <begin position="7"/>
        <end position="18"/>
    </location>
</feature>
<keyword evidence="3" id="KW-0540">Nuclease</keyword>
<dbReference type="InterPro" id="IPR043502">
    <property type="entry name" value="DNA/RNA_pol_sf"/>
</dbReference>
<feature type="domain" description="Reverse transcriptase RNase H-like" evidence="8">
    <location>
        <begin position="37"/>
        <end position="111"/>
    </location>
</feature>
<evidence type="ECO:0000256" key="3">
    <source>
        <dbReference type="ARBA" id="ARBA00022722"/>
    </source>
</evidence>
<evidence type="ECO:0000313" key="10">
    <source>
        <dbReference type="Proteomes" id="UP001417504"/>
    </source>
</evidence>
<dbReference type="EMBL" id="JBBNAE010000010">
    <property type="protein sequence ID" value="KAK9090804.1"/>
    <property type="molecule type" value="Genomic_DNA"/>
</dbReference>
<dbReference type="Pfam" id="PF17917">
    <property type="entry name" value="RT_RNaseH"/>
    <property type="match status" value="1"/>
</dbReference>
<evidence type="ECO:0000256" key="2">
    <source>
        <dbReference type="ARBA" id="ARBA00022695"/>
    </source>
</evidence>
<dbReference type="Proteomes" id="UP001417504">
    <property type="component" value="Unassembled WGS sequence"/>
</dbReference>
<proteinExistence type="predicted"/>
<keyword evidence="6" id="KW-0695">RNA-directed DNA polymerase</keyword>
<dbReference type="PANTHER" id="PTHR35046:SF18">
    <property type="entry name" value="RNA-DIRECTED DNA POLYMERASE"/>
    <property type="match status" value="1"/>
</dbReference>
<protein>
    <recommendedName>
        <fullName evidence="8">Reverse transcriptase RNase H-like domain-containing protein</fullName>
    </recommendedName>
</protein>
<accession>A0AAP0EL91</accession>